<dbReference type="InterPro" id="IPR006963">
    <property type="entry name" value="Mopterin_OxRdtase_4Fe-4S_dom"/>
</dbReference>
<dbReference type="PANTHER" id="PTHR43598:SF1">
    <property type="entry name" value="FORMATE DEHYDROGENASE-O MAJOR SUBUNIT"/>
    <property type="match status" value="1"/>
</dbReference>
<sequence>MADPRTFLGWPLLRQVTGADRLGRGHAARSERSDRLTPRTASADRVVDSVCPFCAVGCAQKVFVKDGEVIQIEGNPASPISRGRLCPKGSASKQLVTSPTRVTKVRYRRPYATDWEDLDRDTAIDMIADRVVETRRKYWEWEADGPDGRRRTRRTLGIASLGGATLDNEENYLMKKLYTAMGAIQIENQARI</sequence>
<evidence type="ECO:0000256" key="1">
    <source>
        <dbReference type="ARBA" id="ARBA00001966"/>
    </source>
</evidence>
<evidence type="ECO:0000256" key="4">
    <source>
        <dbReference type="ARBA" id="ARBA00022485"/>
    </source>
</evidence>
<proteinExistence type="inferred from homology"/>
<gene>
    <name evidence="10" type="ORF">FHU40_003985</name>
</gene>
<evidence type="ECO:0000256" key="8">
    <source>
        <dbReference type="ARBA" id="ARBA00023014"/>
    </source>
</evidence>
<dbReference type="Gene3D" id="2.20.25.90">
    <property type="entry name" value="ADC-like domains"/>
    <property type="match status" value="1"/>
</dbReference>
<evidence type="ECO:0000313" key="11">
    <source>
        <dbReference type="Proteomes" id="UP000589626"/>
    </source>
</evidence>
<accession>A0A7W4Z2L8</accession>
<evidence type="ECO:0000256" key="3">
    <source>
        <dbReference type="ARBA" id="ARBA00010312"/>
    </source>
</evidence>
<comment type="cofactor">
    <cofactor evidence="1">
        <name>[4Fe-4S] cluster</name>
        <dbReference type="ChEBI" id="CHEBI:49883"/>
    </cofactor>
</comment>
<evidence type="ECO:0000256" key="6">
    <source>
        <dbReference type="ARBA" id="ARBA00023002"/>
    </source>
</evidence>
<dbReference type="EC" id="1.17.1.9" evidence="10"/>
<reference evidence="10 11" key="1">
    <citation type="submission" date="2020-08" db="EMBL/GenBank/DDBJ databases">
        <title>Sequencing the genomes of 1000 actinobacteria strains.</title>
        <authorList>
            <person name="Klenk H.-P."/>
        </authorList>
    </citation>
    <scope>NUCLEOTIDE SEQUENCE [LARGE SCALE GENOMIC DNA]</scope>
    <source>
        <strain evidence="10 11">DSM 105498</strain>
    </source>
</reference>
<dbReference type="EMBL" id="JACHWR010000003">
    <property type="protein sequence ID" value="MBB3044148.1"/>
    <property type="molecule type" value="Genomic_DNA"/>
</dbReference>
<evidence type="ECO:0000259" key="9">
    <source>
        <dbReference type="PROSITE" id="PS51669"/>
    </source>
</evidence>
<evidence type="ECO:0000256" key="5">
    <source>
        <dbReference type="ARBA" id="ARBA00022723"/>
    </source>
</evidence>
<keyword evidence="11" id="KW-1185">Reference proteome</keyword>
<comment type="caution">
    <text evidence="10">The sequence shown here is derived from an EMBL/GenBank/DDBJ whole genome shotgun (WGS) entry which is preliminary data.</text>
</comment>
<dbReference type="Proteomes" id="UP000589626">
    <property type="component" value="Unassembled WGS sequence"/>
</dbReference>
<dbReference type="GO" id="GO:0051539">
    <property type="term" value="F:4 iron, 4 sulfur cluster binding"/>
    <property type="evidence" value="ECO:0007669"/>
    <property type="project" value="UniProtKB-KW"/>
</dbReference>
<keyword evidence="8" id="KW-0411">Iron-sulfur</keyword>
<evidence type="ECO:0000313" key="10">
    <source>
        <dbReference type="EMBL" id="MBB3044148.1"/>
    </source>
</evidence>
<comment type="similarity">
    <text evidence="3">Belongs to the prokaryotic molybdopterin-containing oxidoreductase family.</text>
</comment>
<name>A0A7W4Z2L8_9ACTN</name>
<keyword evidence="5" id="KW-0479">Metal-binding</keyword>
<dbReference type="PROSITE" id="PS51669">
    <property type="entry name" value="4FE4S_MOW_BIS_MGD"/>
    <property type="match status" value="1"/>
</dbReference>
<dbReference type="AlphaFoldDB" id="A0A7W4Z2L8"/>
<comment type="subcellular location">
    <subcellularLocation>
        <location evidence="2">Cell envelope</location>
    </subcellularLocation>
</comment>
<dbReference type="PANTHER" id="PTHR43598">
    <property type="entry name" value="TUNGSTEN-CONTAINING FORMYLMETHANOFURAN DEHYDROGENASE 2 SUBUNIT B"/>
    <property type="match status" value="1"/>
</dbReference>
<dbReference type="GO" id="GO:0009061">
    <property type="term" value="P:anaerobic respiration"/>
    <property type="evidence" value="ECO:0007669"/>
    <property type="project" value="TreeGrafter"/>
</dbReference>
<feature type="domain" description="4Fe-4S Mo/W bis-MGD-type" evidence="9">
    <location>
        <begin position="44"/>
        <end position="100"/>
    </location>
</feature>
<dbReference type="Gene3D" id="3.40.50.740">
    <property type="match status" value="1"/>
</dbReference>
<dbReference type="GO" id="GO:0009055">
    <property type="term" value="F:electron transfer activity"/>
    <property type="evidence" value="ECO:0007669"/>
    <property type="project" value="TreeGrafter"/>
</dbReference>
<dbReference type="Pfam" id="PF04879">
    <property type="entry name" value="Molybdop_Fe4S4"/>
    <property type="match status" value="1"/>
</dbReference>
<dbReference type="GO" id="GO:0030151">
    <property type="term" value="F:molybdenum ion binding"/>
    <property type="evidence" value="ECO:0007669"/>
    <property type="project" value="TreeGrafter"/>
</dbReference>
<organism evidence="10 11">
    <name type="scientific">Nocardioides soli</name>
    <dbReference type="NCBI Taxonomy" id="1036020"/>
    <lineage>
        <taxon>Bacteria</taxon>
        <taxon>Bacillati</taxon>
        <taxon>Actinomycetota</taxon>
        <taxon>Actinomycetes</taxon>
        <taxon>Propionibacteriales</taxon>
        <taxon>Nocardioidaceae</taxon>
        <taxon>Nocardioides</taxon>
    </lineage>
</organism>
<keyword evidence="7" id="KW-0408">Iron</keyword>
<evidence type="ECO:0000256" key="2">
    <source>
        <dbReference type="ARBA" id="ARBA00004196"/>
    </source>
</evidence>
<dbReference type="GO" id="GO:0008863">
    <property type="term" value="F:formate dehydrogenase (NAD+) activity"/>
    <property type="evidence" value="ECO:0007669"/>
    <property type="project" value="UniProtKB-EC"/>
</dbReference>
<keyword evidence="4" id="KW-0004">4Fe-4S</keyword>
<evidence type="ECO:0000256" key="7">
    <source>
        <dbReference type="ARBA" id="ARBA00023004"/>
    </source>
</evidence>
<dbReference type="SMART" id="SM00926">
    <property type="entry name" value="Molybdop_Fe4S4"/>
    <property type="match status" value="1"/>
</dbReference>
<keyword evidence="6 10" id="KW-0560">Oxidoreductase</keyword>
<dbReference type="GO" id="GO:0030313">
    <property type="term" value="C:cell envelope"/>
    <property type="evidence" value="ECO:0007669"/>
    <property type="project" value="UniProtKB-SubCell"/>
</dbReference>
<protein>
    <submittedName>
        <fullName evidence="10">Formate dehydrogenase major subunit</fullName>
        <ecNumber evidence="10">1.17.1.9</ecNumber>
    </submittedName>
</protein>
<dbReference type="SUPFAM" id="SSF53706">
    <property type="entry name" value="Formate dehydrogenase/DMSO reductase, domains 1-3"/>
    <property type="match status" value="1"/>
</dbReference>